<evidence type="ECO:0000313" key="1">
    <source>
        <dbReference type="EMBL" id="ODM19298.1"/>
    </source>
</evidence>
<dbReference type="EMBL" id="JXNT01000005">
    <property type="protein sequence ID" value="ODM19298.1"/>
    <property type="molecule type" value="Genomic_DNA"/>
</dbReference>
<dbReference type="AlphaFoldDB" id="A0A1E3BEH4"/>
<gene>
    <name evidence="1" type="ORF">SI65_05915</name>
</gene>
<proteinExistence type="predicted"/>
<protein>
    <submittedName>
        <fullName evidence="1">Uncharacterized protein</fullName>
    </submittedName>
</protein>
<evidence type="ECO:0000313" key="2">
    <source>
        <dbReference type="Proteomes" id="UP000094569"/>
    </source>
</evidence>
<keyword evidence="2" id="KW-1185">Reference proteome</keyword>
<reference evidence="1 2" key="1">
    <citation type="journal article" date="2016" name="BMC Genomics">
        <title>Comparative genomic and transcriptomic analyses of the Fuzhuan brick tea-fermentation fungus Aspergillus cristatus.</title>
        <authorList>
            <person name="Ge Y."/>
            <person name="Wang Y."/>
            <person name="Liu Y."/>
            <person name="Tan Y."/>
            <person name="Ren X."/>
            <person name="Zhang X."/>
            <person name="Hyde K.D."/>
            <person name="Liu Y."/>
            <person name="Liu Z."/>
        </authorList>
    </citation>
    <scope>NUCLEOTIDE SEQUENCE [LARGE SCALE GENOMIC DNA]</scope>
    <source>
        <strain evidence="1 2">GZAAS20.1005</strain>
    </source>
</reference>
<organism evidence="1 2">
    <name type="scientific">Aspergillus cristatus</name>
    <name type="common">Chinese Fuzhuan brick tea-fermentation fungus</name>
    <name type="synonym">Eurotium cristatum</name>
    <dbReference type="NCBI Taxonomy" id="573508"/>
    <lineage>
        <taxon>Eukaryota</taxon>
        <taxon>Fungi</taxon>
        <taxon>Dikarya</taxon>
        <taxon>Ascomycota</taxon>
        <taxon>Pezizomycotina</taxon>
        <taxon>Eurotiomycetes</taxon>
        <taxon>Eurotiomycetidae</taxon>
        <taxon>Eurotiales</taxon>
        <taxon>Aspergillaceae</taxon>
        <taxon>Aspergillus</taxon>
        <taxon>Aspergillus subgen. Aspergillus</taxon>
    </lineage>
</organism>
<comment type="caution">
    <text evidence="1">The sequence shown here is derived from an EMBL/GenBank/DDBJ whole genome shotgun (WGS) entry which is preliminary data.</text>
</comment>
<name>A0A1E3BEH4_ASPCR</name>
<dbReference type="Proteomes" id="UP000094569">
    <property type="component" value="Unassembled WGS sequence"/>
</dbReference>
<dbReference type="VEuPathDB" id="FungiDB:SI65_05915"/>
<sequence>MTPPRIIFNHNLASFRKVPDGYAKALFEPKVGTCSVPSMTEDLLEGVSLQPSVHRGAEFEEGEHFVVSGPDANGHITLEGAFSDEIAVLRQASSVEGEVGSRADSSSQ</sequence>
<accession>A0A1E3BEH4</accession>